<keyword evidence="3" id="KW-1185">Reference proteome</keyword>
<name>A0AA40CAG0_9PEZI</name>
<gene>
    <name evidence="2" type="ORF">B0T17DRAFT_507491</name>
</gene>
<evidence type="ECO:0000313" key="3">
    <source>
        <dbReference type="Proteomes" id="UP001174934"/>
    </source>
</evidence>
<evidence type="ECO:0000313" key="2">
    <source>
        <dbReference type="EMBL" id="KAK0631070.1"/>
    </source>
</evidence>
<organism evidence="2 3">
    <name type="scientific">Bombardia bombarda</name>
    <dbReference type="NCBI Taxonomy" id="252184"/>
    <lineage>
        <taxon>Eukaryota</taxon>
        <taxon>Fungi</taxon>
        <taxon>Dikarya</taxon>
        <taxon>Ascomycota</taxon>
        <taxon>Pezizomycotina</taxon>
        <taxon>Sordariomycetes</taxon>
        <taxon>Sordariomycetidae</taxon>
        <taxon>Sordariales</taxon>
        <taxon>Lasiosphaeriaceae</taxon>
        <taxon>Bombardia</taxon>
    </lineage>
</organism>
<protein>
    <recommendedName>
        <fullName evidence="4">Fungal N-terminal domain-containing protein</fullName>
    </recommendedName>
</protein>
<dbReference type="Proteomes" id="UP001174934">
    <property type="component" value="Unassembled WGS sequence"/>
</dbReference>
<evidence type="ECO:0008006" key="4">
    <source>
        <dbReference type="Google" id="ProtNLM"/>
    </source>
</evidence>
<feature type="region of interest" description="Disordered" evidence="1">
    <location>
        <begin position="203"/>
        <end position="222"/>
    </location>
</feature>
<sequence>MAEILGVVTATATALEQTLSLFVRIKEAVDSPKRLLAKLDTHQSELTRIQYLLDLVVKEEALQTHQVGHAVQNVQTQEATLKSLLDGLKARSENSKPEQFFCALVSASKGDSEMQVAMDRLTSARHALTTHMVLAHVSQTRSMDVSVRFNTETLEKICSMIEAQAQKNERLRFPEIRVAGRRATGTSVIEISELSQDDIEVGCESSQSCGSSNNVTPSGVPQADQRQTIWVIDGNRASDDGLMLNGEASSRDPWRNHNVLITNNEVKGYATMVNTVIGNGDLSSILEARSKQRQP</sequence>
<evidence type="ECO:0000256" key="1">
    <source>
        <dbReference type="SAM" id="MobiDB-lite"/>
    </source>
</evidence>
<accession>A0AA40CAG0</accession>
<feature type="compositionally biased region" description="Polar residues" evidence="1">
    <location>
        <begin position="204"/>
        <end position="222"/>
    </location>
</feature>
<proteinExistence type="predicted"/>
<dbReference type="AlphaFoldDB" id="A0AA40CAG0"/>
<comment type="caution">
    <text evidence="2">The sequence shown here is derived from an EMBL/GenBank/DDBJ whole genome shotgun (WGS) entry which is preliminary data.</text>
</comment>
<reference evidence="2" key="1">
    <citation type="submission" date="2023-06" db="EMBL/GenBank/DDBJ databases">
        <title>Genome-scale phylogeny and comparative genomics of the fungal order Sordariales.</title>
        <authorList>
            <consortium name="Lawrence Berkeley National Laboratory"/>
            <person name="Hensen N."/>
            <person name="Bonometti L."/>
            <person name="Westerberg I."/>
            <person name="Brannstrom I.O."/>
            <person name="Guillou S."/>
            <person name="Cros-Aarteil S."/>
            <person name="Calhoun S."/>
            <person name="Haridas S."/>
            <person name="Kuo A."/>
            <person name="Mondo S."/>
            <person name="Pangilinan J."/>
            <person name="Riley R."/>
            <person name="LaButti K."/>
            <person name="Andreopoulos B."/>
            <person name="Lipzen A."/>
            <person name="Chen C."/>
            <person name="Yanf M."/>
            <person name="Daum C."/>
            <person name="Ng V."/>
            <person name="Clum A."/>
            <person name="Steindorff A."/>
            <person name="Ohm R."/>
            <person name="Martin F."/>
            <person name="Silar P."/>
            <person name="Natvig D."/>
            <person name="Lalanne C."/>
            <person name="Gautier V."/>
            <person name="Ament-velasquez S.L."/>
            <person name="Kruys A."/>
            <person name="Hutchinson M.I."/>
            <person name="Powell A.J."/>
            <person name="Barry K."/>
            <person name="Miller A.N."/>
            <person name="Grigoriev I.V."/>
            <person name="Debuchy R."/>
            <person name="Gladieux P."/>
            <person name="Thoren M.H."/>
            <person name="Johannesson H."/>
        </authorList>
    </citation>
    <scope>NUCLEOTIDE SEQUENCE</scope>
    <source>
        <strain evidence="2">SMH3391-2</strain>
    </source>
</reference>
<dbReference type="EMBL" id="JAULSR010000002">
    <property type="protein sequence ID" value="KAK0631070.1"/>
    <property type="molecule type" value="Genomic_DNA"/>
</dbReference>